<reference evidence="3 4" key="1">
    <citation type="submission" date="2017-07" db="EMBL/GenBank/DDBJ databases">
        <title>Leptospira spp. isolated from tropical soils.</title>
        <authorList>
            <person name="Thibeaux R."/>
            <person name="Iraola G."/>
            <person name="Ferres I."/>
            <person name="Bierque E."/>
            <person name="Girault D."/>
            <person name="Soupe-Gilbert M.-E."/>
            <person name="Picardeau M."/>
            <person name="Goarant C."/>
        </authorList>
    </citation>
    <scope>NUCLEOTIDE SEQUENCE [LARGE SCALE GENOMIC DNA]</scope>
    <source>
        <strain evidence="1 4">FH2-B-C1</strain>
        <strain evidence="2 3">FH2-B-D1</strain>
    </source>
</reference>
<evidence type="ECO:0000313" key="1">
    <source>
        <dbReference type="EMBL" id="PJZ52840.1"/>
    </source>
</evidence>
<dbReference type="Proteomes" id="UP000232149">
    <property type="component" value="Unassembled WGS sequence"/>
</dbReference>
<gene>
    <name evidence="2" type="ORF">CH376_16875</name>
    <name evidence="1" type="ORF">CH380_12295</name>
</gene>
<protein>
    <submittedName>
        <fullName evidence="1">Uncharacterized protein</fullName>
    </submittedName>
</protein>
<proteinExistence type="predicted"/>
<dbReference type="Proteomes" id="UP000232188">
    <property type="component" value="Unassembled WGS sequence"/>
</dbReference>
<name>A0A2M9YMZ8_9LEPT</name>
<keyword evidence="3" id="KW-1185">Reference proteome</keyword>
<dbReference type="EMBL" id="NPDU01000051">
    <property type="protein sequence ID" value="PJZ60747.1"/>
    <property type="molecule type" value="Genomic_DNA"/>
</dbReference>
<dbReference type="EMBL" id="NPDV01000010">
    <property type="protein sequence ID" value="PJZ52840.1"/>
    <property type="molecule type" value="Genomic_DNA"/>
</dbReference>
<dbReference type="AlphaFoldDB" id="A0A2M9YMZ8"/>
<evidence type="ECO:0000313" key="2">
    <source>
        <dbReference type="EMBL" id="PJZ60747.1"/>
    </source>
</evidence>
<sequence>MIDRSRRGGACCRKVWKFFKKKNREAVLKNRILTKKKIFENKDVVLTGNKKGRGRPFGRRIERNYFPL</sequence>
<organism evidence="1 4">
    <name type="scientific">Leptospira adleri</name>
    <dbReference type="NCBI Taxonomy" id="2023186"/>
    <lineage>
        <taxon>Bacteria</taxon>
        <taxon>Pseudomonadati</taxon>
        <taxon>Spirochaetota</taxon>
        <taxon>Spirochaetia</taxon>
        <taxon>Leptospirales</taxon>
        <taxon>Leptospiraceae</taxon>
        <taxon>Leptospira</taxon>
    </lineage>
</organism>
<comment type="caution">
    <text evidence="1">The sequence shown here is derived from an EMBL/GenBank/DDBJ whole genome shotgun (WGS) entry which is preliminary data.</text>
</comment>
<evidence type="ECO:0000313" key="3">
    <source>
        <dbReference type="Proteomes" id="UP000232149"/>
    </source>
</evidence>
<evidence type="ECO:0000313" key="4">
    <source>
        <dbReference type="Proteomes" id="UP000232188"/>
    </source>
</evidence>
<accession>A0A2M9YMZ8</accession>